<feature type="domain" description="HNH nuclease" evidence="2">
    <location>
        <begin position="322"/>
        <end position="373"/>
    </location>
</feature>
<dbReference type="AlphaFoldDB" id="A0A6N4W4B8"/>
<protein>
    <recommendedName>
        <fullName evidence="2">HNH nuclease domain-containing protein</fullName>
    </recommendedName>
</protein>
<organism evidence="3 4">
    <name type="scientific">Mycolicibacterium anyangense</name>
    <dbReference type="NCBI Taxonomy" id="1431246"/>
    <lineage>
        <taxon>Bacteria</taxon>
        <taxon>Bacillati</taxon>
        <taxon>Actinomycetota</taxon>
        <taxon>Actinomycetes</taxon>
        <taxon>Mycobacteriales</taxon>
        <taxon>Mycobacteriaceae</taxon>
        <taxon>Mycolicibacterium</taxon>
    </lineage>
</organism>
<evidence type="ECO:0000256" key="1">
    <source>
        <dbReference type="SAM" id="MobiDB-lite"/>
    </source>
</evidence>
<dbReference type="Pfam" id="PF02720">
    <property type="entry name" value="DUF222"/>
    <property type="match status" value="1"/>
</dbReference>
<evidence type="ECO:0000313" key="4">
    <source>
        <dbReference type="Proteomes" id="UP000467249"/>
    </source>
</evidence>
<evidence type="ECO:0000313" key="3">
    <source>
        <dbReference type="EMBL" id="BBZ75849.1"/>
    </source>
</evidence>
<gene>
    <name evidence="3" type="ORF">MANY_11860</name>
</gene>
<proteinExistence type="predicted"/>
<accession>A0A6N4W4B8</accession>
<dbReference type="InterPro" id="IPR003870">
    <property type="entry name" value="DUF222"/>
</dbReference>
<dbReference type="SMART" id="SM00507">
    <property type="entry name" value="HNHc"/>
    <property type="match status" value="1"/>
</dbReference>
<dbReference type="InterPro" id="IPR003615">
    <property type="entry name" value="HNH_nuc"/>
</dbReference>
<dbReference type="CDD" id="cd00085">
    <property type="entry name" value="HNHc"/>
    <property type="match status" value="1"/>
</dbReference>
<dbReference type="EMBL" id="AP022620">
    <property type="protein sequence ID" value="BBZ75849.1"/>
    <property type="molecule type" value="Genomic_DNA"/>
</dbReference>
<keyword evidence="4" id="KW-1185">Reference proteome</keyword>
<feature type="region of interest" description="Disordered" evidence="1">
    <location>
        <begin position="419"/>
        <end position="489"/>
    </location>
</feature>
<dbReference type="RefSeq" id="WP_163803403.1">
    <property type="nucleotide sequence ID" value="NZ_AP022620.1"/>
</dbReference>
<dbReference type="Proteomes" id="UP000467249">
    <property type="component" value="Chromosome"/>
</dbReference>
<name>A0A6N4W4B8_9MYCO</name>
<reference evidence="3 4" key="1">
    <citation type="journal article" date="2019" name="Emerg. Microbes Infect.">
        <title>Comprehensive subspecies identification of 175 nontuberculous mycobacteria species based on 7547 genomic profiles.</title>
        <authorList>
            <person name="Matsumoto Y."/>
            <person name="Kinjo T."/>
            <person name="Motooka D."/>
            <person name="Nabeya D."/>
            <person name="Jung N."/>
            <person name="Uechi K."/>
            <person name="Horii T."/>
            <person name="Iida T."/>
            <person name="Fujita J."/>
            <person name="Nakamura S."/>
        </authorList>
    </citation>
    <scope>NUCLEOTIDE SEQUENCE [LARGE SCALE GENOMIC DNA]</scope>
    <source>
        <strain evidence="3 4">JCM 30275</strain>
    </source>
</reference>
<evidence type="ECO:0000259" key="2">
    <source>
        <dbReference type="SMART" id="SM00507"/>
    </source>
</evidence>
<feature type="compositionally biased region" description="Basic and acidic residues" evidence="1">
    <location>
        <begin position="455"/>
        <end position="470"/>
    </location>
</feature>
<sequence>MFGSAYHEYWEPPVTAASQEVTARLVSATRSENRAAAARLRAVCELFEMRREQRGERADWAVDTWAAVGAEIAAALRVSLAKAGSVMNYATAMLRLPAVAAVFEAGDIDLGVFAAIVFRTECISDEAVMAAVDAELAARVSRWPSMSRGRLDREIDQVVARHDRDALRRSREHLEERHVSVWDNGDGTAKLDGRVGSVDAAALDQRLDAVAATVCGDDPRTKEQRRADALGALAVGMDRLACRCGLADCAAGLQPSTGGVVIHLVAEQATVEGRADTPGYLMGSNALISAELVAELAQQAKLCPLFDFTSSPAEAGYRPSQALVDFVRARDLTCRAPGCDRPAAVCDVDHTIPFPQGPTHAGNLKCLCRVHHLLKTFWGWRDEQLPDGTVIWRLPGGRTYITTPGSALLFPTLCAPTRPRHLRGHPDPNPAGADRGVMMPRRKTTRAQNRAHAITSERNRNRNERRDRHSVIFGPAPPAADAEDDPPPF</sequence>
<dbReference type="KEGG" id="many:MANY_11860"/>